<dbReference type="Gene3D" id="1.25.40.10">
    <property type="entry name" value="Tetratricopeptide repeat domain"/>
    <property type="match status" value="2"/>
</dbReference>
<evidence type="ECO:0000256" key="2">
    <source>
        <dbReference type="ARBA" id="ARBA00022803"/>
    </source>
</evidence>
<accession>A0AAE3W4A9</accession>
<name>A0AAE3W4A9_9ACTN</name>
<feature type="transmembrane region" description="Helical" evidence="5">
    <location>
        <begin position="253"/>
        <end position="272"/>
    </location>
</feature>
<protein>
    <submittedName>
        <fullName evidence="6">Tetratricopeptide (TPR) repeat protein</fullName>
    </submittedName>
</protein>
<feature type="repeat" description="TPR" evidence="3">
    <location>
        <begin position="161"/>
        <end position="194"/>
    </location>
</feature>
<proteinExistence type="predicted"/>
<dbReference type="PROSITE" id="PS50005">
    <property type="entry name" value="TPR"/>
    <property type="match status" value="1"/>
</dbReference>
<feature type="transmembrane region" description="Helical" evidence="5">
    <location>
        <begin position="345"/>
        <end position="361"/>
    </location>
</feature>
<gene>
    <name evidence="6" type="ORF">J2S42_004749</name>
</gene>
<dbReference type="RefSeq" id="WP_307242508.1">
    <property type="nucleotide sequence ID" value="NZ_JAUSUZ010000001.1"/>
</dbReference>
<dbReference type="PANTHER" id="PTHR12558:SF13">
    <property type="entry name" value="CELL DIVISION CYCLE PROTEIN 27 HOMOLOG"/>
    <property type="match status" value="1"/>
</dbReference>
<dbReference type="InterPro" id="IPR011990">
    <property type="entry name" value="TPR-like_helical_dom_sf"/>
</dbReference>
<keyword evidence="5" id="KW-0812">Transmembrane</keyword>
<keyword evidence="5" id="KW-1133">Transmembrane helix</keyword>
<keyword evidence="7" id="KW-1185">Reference proteome</keyword>
<evidence type="ECO:0000313" key="7">
    <source>
        <dbReference type="Proteomes" id="UP001240236"/>
    </source>
</evidence>
<dbReference type="InterPro" id="IPR013105">
    <property type="entry name" value="TPR_2"/>
</dbReference>
<dbReference type="SMART" id="SM00028">
    <property type="entry name" value="TPR"/>
    <property type="match status" value="4"/>
</dbReference>
<comment type="caution">
    <text evidence="6">The sequence shown here is derived from an EMBL/GenBank/DDBJ whole genome shotgun (WGS) entry which is preliminary data.</text>
</comment>
<reference evidence="6 7" key="1">
    <citation type="submission" date="2023-07" db="EMBL/GenBank/DDBJ databases">
        <title>Sequencing the genomes of 1000 actinobacteria strains.</title>
        <authorList>
            <person name="Klenk H.-P."/>
        </authorList>
    </citation>
    <scope>NUCLEOTIDE SEQUENCE [LARGE SCALE GENOMIC DNA]</scope>
    <source>
        <strain evidence="6 7">DSM 44709</strain>
    </source>
</reference>
<keyword evidence="2 3" id="KW-0802">TPR repeat</keyword>
<evidence type="ECO:0000256" key="3">
    <source>
        <dbReference type="PROSITE-ProRule" id="PRU00339"/>
    </source>
</evidence>
<dbReference type="InterPro" id="IPR019734">
    <property type="entry name" value="TPR_rpt"/>
</dbReference>
<feature type="region of interest" description="Disordered" evidence="4">
    <location>
        <begin position="1"/>
        <end position="25"/>
    </location>
</feature>
<dbReference type="SUPFAM" id="SSF48452">
    <property type="entry name" value="TPR-like"/>
    <property type="match status" value="1"/>
</dbReference>
<dbReference type="Proteomes" id="UP001240236">
    <property type="component" value="Unassembled WGS sequence"/>
</dbReference>
<keyword evidence="1" id="KW-0677">Repeat</keyword>
<feature type="transmembrane region" description="Helical" evidence="5">
    <location>
        <begin position="319"/>
        <end position="339"/>
    </location>
</feature>
<dbReference type="Pfam" id="PF07719">
    <property type="entry name" value="TPR_2"/>
    <property type="match status" value="1"/>
</dbReference>
<dbReference type="Pfam" id="PF14559">
    <property type="entry name" value="TPR_19"/>
    <property type="match status" value="1"/>
</dbReference>
<evidence type="ECO:0000256" key="5">
    <source>
        <dbReference type="SAM" id="Phobius"/>
    </source>
</evidence>
<dbReference type="AlphaFoldDB" id="A0AAE3W4A9"/>
<evidence type="ECO:0000256" key="1">
    <source>
        <dbReference type="ARBA" id="ARBA00022737"/>
    </source>
</evidence>
<evidence type="ECO:0000256" key="4">
    <source>
        <dbReference type="SAM" id="MobiDB-lite"/>
    </source>
</evidence>
<evidence type="ECO:0000313" key="6">
    <source>
        <dbReference type="EMBL" id="MDQ0368080.1"/>
    </source>
</evidence>
<sequence length="366" mass="38853">MPSDAAPDSTPDDRTPDEGADATSANEHVQRAALLADLEAYPDAIVELEAALALEPGDPWTLAMLARVYLATDRPADALVSADQAVQAAPGQVAPLVVRGIALVELQRFAEGAQVAEQILQLAPQEAYAQRTGAALLSETRNGQVALDTAWHAVTLAPTEPESHLVLAVVAARLHQFDLAERAYREAIRLNPDLEQAGADSGLLRLEQRRYARALAGLAAEASKEEPVAFDPRARETATQTLGRTTDEALHRALLIGGAGALIVAVLVAFSASVDGALSRFAAVSLTVLGAIGMALYLAQIPRMVRERFPQLLRTERPLMFALAGTAAMPLLFLVYAVIGTPWPLALAIASGAAAELIVFLRSRRF</sequence>
<dbReference type="EMBL" id="JAUSUZ010000001">
    <property type="protein sequence ID" value="MDQ0368080.1"/>
    <property type="molecule type" value="Genomic_DNA"/>
</dbReference>
<feature type="transmembrane region" description="Helical" evidence="5">
    <location>
        <begin position="278"/>
        <end position="299"/>
    </location>
</feature>
<dbReference type="PANTHER" id="PTHR12558">
    <property type="entry name" value="CELL DIVISION CYCLE 16,23,27"/>
    <property type="match status" value="1"/>
</dbReference>
<organism evidence="6 7">
    <name type="scientific">Catenuloplanes indicus</name>
    <dbReference type="NCBI Taxonomy" id="137267"/>
    <lineage>
        <taxon>Bacteria</taxon>
        <taxon>Bacillati</taxon>
        <taxon>Actinomycetota</taxon>
        <taxon>Actinomycetes</taxon>
        <taxon>Micromonosporales</taxon>
        <taxon>Micromonosporaceae</taxon>
        <taxon>Catenuloplanes</taxon>
    </lineage>
</organism>
<keyword evidence="5" id="KW-0472">Membrane</keyword>